<keyword evidence="4" id="KW-0106">Calcium</keyword>
<dbReference type="InterPro" id="IPR013783">
    <property type="entry name" value="Ig-like_fold"/>
</dbReference>
<dbReference type="Gene3D" id="2.60.40.1180">
    <property type="entry name" value="Golgi alpha-mannosidase II"/>
    <property type="match status" value="1"/>
</dbReference>
<dbReference type="InterPro" id="IPR014756">
    <property type="entry name" value="Ig_E-set"/>
</dbReference>
<dbReference type="PANTHER" id="PTHR43002">
    <property type="entry name" value="GLYCOGEN DEBRANCHING ENZYME"/>
    <property type="match status" value="1"/>
</dbReference>
<evidence type="ECO:0000256" key="9">
    <source>
        <dbReference type="ARBA" id="ARBA00031076"/>
    </source>
</evidence>
<evidence type="ECO:0000256" key="8">
    <source>
        <dbReference type="ARBA" id="ARBA00029618"/>
    </source>
</evidence>
<dbReference type="GO" id="GO:0030246">
    <property type="term" value="F:carbohydrate binding"/>
    <property type="evidence" value="ECO:0007669"/>
    <property type="project" value="InterPro"/>
</dbReference>
<keyword evidence="5 11" id="KW-0326">Glycosidase</keyword>
<dbReference type="EC" id="3.2.1.41" evidence="7"/>
<dbReference type="InterPro" id="IPR011840">
    <property type="entry name" value="PulA_typeI"/>
</dbReference>
<evidence type="ECO:0000256" key="5">
    <source>
        <dbReference type="ARBA" id="ARBA00023295"/>
    </source>
</evidence>
<evidence type="ECO:0000313" key="12">
    <source>
        <dbReference type="Proteomes" id="UP000774000"/>
    </source>
</evidence>
<dbReference type="InterPro" id="IPR006047">
    <property type="entry name" value="GH13_cat_dom"/>
</dbReference>
<dbReference type="CDD" id="cd02860">
    <property type="entry name" value="E_set_Pullulanase"/>
    <property type="match status" value="1"/>
</dbReference>
<evidence type="ECO:0000256" key="3">
    <source>
        <dbReference type="ARBA" id="ARBA00022801"/>
    </source>
</evidence>
<dbReference type="RefSeq" id="WP_204700134.1">
    <property type="nucleotide sequence ID" value="NZ_JAFBDQ010000001.1"/>
</dbReference>
<dbReference type="SUPFAM" id="SSF81296">
    <property type="entry name" value="E set domains"/>
    <property type="match status" value="1"/>
</dbReference>
<comment type="similarity">
    <text evidence="1">Belongs to the glycosyl hydrolase 13 family.</text>
</comment>
<evidence type="ECO:0000256" key="2">
    <source>
        <dbReference type="ARBA" id="ARBA00022729"/>
    </source>
</evidence>
<dbReference type="NCBIfam" id="TIGR02104">
    <property type="entry name" value="pulA_typeI"/>
    <property type="match status" value="1"/>
</dbReference>
<keyword evidence="12" id="KW-1185">Reference proteome</keyword>
<dbReference type="CDD" id="cd10315">
    <property type="entry name" value="CBM41_pullulanase"/>
    <property type="match status" value="1"/>
</dbReference>
<evidence type="ECO:0000259" key="10">
    <source>
        <dbReference type="SMART" id="SM00642"/>
    </source>
</evidence>
<dbReference type="CDD" id="cd11341">
    <property type="entry name" value="AmyAc_Pullulanase_LD-like"/>
    <property type="match status" value="1"/>
</dbReference>
<evidence type="ECO:0000313" key="11">
    <source>
        <dbReference type="EMBL" id="MBM7555421.1"/>
    </source>
</evidence>
<comment type="catalytic activity">
    <reaction evidence="6">
        <text>Hydrolysis of (1-&gt;6)-alpha-D-glucosidic linkages in pullulan, amylopectin and glycogen, and in the alpha- and beta-limit dextrins of amylopectin and glycogen.</text>
        <dbReference type="EC" id="3.2.1.41"/>
    </reaction>
</comment>
<proteinExistence type="inferred from homology"/>
<reference evidence="11" key="1">
    <citation type="submission" date="2021-01" db="EMBL/GenBank/DDBJ databases">
        <title>Genomic Encyclopedia of Type Strains, Phase IV (KMG-IV): sequencing the most valuable type-strain genomes for metagenomic binning, comparative biology and taxonomic classification.</title>
        <authorList>
            <person name="Goeker M."/>
        </authorList>
    </citation>
    <scope>NUCLEOTIDE SEQUENCE</scope>
    <source>
        <strain evidence="11">DSM 23230</strain>
    </source>
</reference>
<evidence type="ECO:0000256" key="1">
    <source>
        <dbReference type="ARBA" id="ARBA00008061"/>
    </source>
</evidence>
<dbReference type="InterPro" id="IPR004193">
    <property type="entry name" value="Glyco_hydro_13_N"/>
</dbReference>
<evidence type="ECO:0000256" key="7">
    <source>
        <dbReference type="ARBA" id="ARBA00024062"/>
    </source>
</evidence>
<dbReference type="InterPro" id="IPR024561">
    <property type="entry name" value="Pullul_strch_C"/>
</dbReference>
<dbReference type="SUPFAM" id="SSF49452">
    <property type="entry name" value="Starch-binding domain-like"/>
    <property type="match status" value="2"/>
</dbReference>
<dbReference type="Gene3D" id="2.60.40.1110">
    <property type="match status" value="2"/>
</dbReference>
<dbReference type="Pfam" id="PF03714">
    <property type="entry name" value="PUD"/>
    <property type="match status" value="2"/>
</dbReference>
<protein>
    <recommendedName>
        <fullName evidence="7">pullulanase</fullName>
        <ecNumber evidence="7">3.2.1.41</ecNumber>
    </recommendedName>
    <alternativeName>
        <fullName evidence="8">Alpha-dextrin endo-1,6-alpha-glucosidase</fullName>
    </alternativeName>
    <alternativeName>
        <fullName evidence="9">Pullulan 6-glucanohydrolase</fullName>
    </alternativeName>
</protein>
<gene>
    <name evidence="11" type="ORF">JOC47_000245</name>
</gene>
<dbReference type="Gene3D" id="3.20.20.80">
    <property type="entry name" value="Glycosidases"/>
    <property type="match status" value="1"/>
</dbReference>
<name>A0A938XQ70_9FIRM</name>
<evidence type="ECO:0000256" key="6">
    <source>
        <dbReference type="ARBA" id="ARBA00023965"/>
    </source>
</evidence>
<dbReference type="Pfam" id="PF02922">
    <property type="entry name" value="CBM_48"/>
    <property type="match status" value="1"/>
</dbReference>
<dbReference type="SUPFAM" id="SSF51445">
    <property type="entry name" value="(Trans)glycosidases"/>
    <property type="match status" value="1"/>
</dbReference>
<dbReference type="EMBL" id="JAFBDQ010000001">
    <property type="protein sequence ID" value="MBM7555421.1"/>
    <property type="molecule type" value="Genomic_DNA"/>
</dbReference>
<sequence length="972" mass="111872">MNRDEYHPPQIPEGYMRLHYIQDSSYNYLEWDLYIWGPGYNGKKLKWGFGLEVSGIDEYGVYWDIPGVEGQEINFIVHNDYTRVSNIAADYKFEEGKELWAVKETNQIHNSLEKALEDGNITKIPAPSENYVRLHYCRCDANYDGWQLRFWQEDEETGEEMISGEIKTNDVDTCGAYWDIPCKEEYGKLKFVIFKGEEEEFNGVQEYPYSEGINEIWMKAGDSTQYKNGLKLFERNEIEEAMIFAENKIVLRFKYAVEDRIWVKYGSKVIPIQKIDDSKAPEYYLTLDQNLDYDHPYTVKAGRLTAKTILSPEIIDENYTYHGSLGVDYSPQKSSFKLWAPSAQRVELELFAEQNQVEPNAVYPLRKDENGVWYIEIEEDLADFYYHYIVNNSGTKQKTLDPYAKSMSGFDIEEDDLGKGAVVDLDSTNPKKWQEDDYIELEDDCNIVIYEMSVRDFTISPSSEVAKEKRGTYLGFIEKIPYLKELGITHVQLMPVLNFYFINEYQKEFEDIRKIKEEGKVNYNWGYDPHNYFTPEGWYSSDPGDPKVRIKELKQLIQALHDAGIGVILDVVYNHTAVTEIFEPIVPAYYYRRHADNSLTNGSGCGNDTASEREMMRKLIIDSTTYWTDEYHVDGFRFDLMGLHDEETIKKMADQVRDINPNTVLLGEGWNLGTLPAEEKYVKAAGEKRSLLRVESGPAVFNDGIRDALKQNHFGGNLEDGGFIQGFVNSKSLIRAGIIAGMVNYDSNVDIELDPYHRFADEPEEVINYVTCHDGYTLWDKVVGSTPNADKEQRIKMAKLGASIILTSQGRAFIHGGEEMLRTKPNPNKYKELDHNSYSSGDYTNQIDWQRKEKYSEVVEYYKGLIELRKTHPALRLETMEEIQYGLNFIAEGIDFVIAFKLDCPKDDWEEIIVVHNANRKEKTIKVESVTEDWEVVVDGSKAGTDKLASSDTIIASGEITAPPISTVVVHK</sequence>
<comment type="caution">
    <text evidence="11">The sequence shown here is derived from an EMBL/GenBank/DDBJ whole genome shotgun (WGS) entry which is preliminary data.</text>
</comment>
<dbReference type="SMART" id="SM00642">
    <property type="entry name" value="Aamy"/>
    <property type="match status" value="1"/>
</dbReference>
<dbReference type="Proteomes" id="UP000774000">
    <property type="component" value="Unassembled WGS sequence"/>
</dbReference>
<dbReference type="Pfam" id="PF11852">
    <property type="entry name" value="Pullul_strch_C"/>
    <property type="match status" value="1"/>
</dbReference>
<dbReference type="GO" id="GO:0051060">
    <property type="term" value="F:pullulanase activity"/>
    <property type="evidence" value="ECO:0007669"/>
    <property type="project" value="UniProtKB-EC"/>
</dbReference>
<dbReference type="Gene3D" id="2.60.40.10">
    <property type="entry name" value="Immunoglobulins"/>
    <property type="match status" value="1"/>
</dbReference>
<keyword evidence="2" id="KW-0732">Signal</keyword>
<evidence type="ECO:0000256" key="4">
    <source>
        <dbReference type="ARBA" id="ARBA00022837"/>
    </source>
</evidence>
<dbReference type="InterPro" id="IPR013780">
    <property type="entry name" value="Glyco_hydro_b"/>
</dbReference>
<dbReference type="InterPro" id="IPR005323">
    <property type="entry name" value="CBM41_pullulanase"/>
</dbReference>
<dbReference type="GO" id="GO:0005975">
    <property type="term" value="P:carbohydrate metabolic process"/>
    <property type="evidence" value="ECO:0007669"/>
    <property type="project" value="InterPro"/>
</dbReference>
<dbReference type="Pfam" id="PF00128">
    <property type="entry name" value="Alpha-amylase"/>
    <property type="match status" value="1"/>
</dbReference>
<accession>A0A938XQ70</accession>
<dbReference type="AlphaFoldDB" id="A0A938XQ70"/>
<dbReference type="InterPro" id="IPR013784">
    <property type="entry name" value="Carb-bd-like_fold"/>
</dbReference>
<keyword evidence="3 11" id="KW-0378">Hydrolase</keyword>
<organism evidence="11 12">
    <name type="scientific">Halanaerobacter jeridensis</name>
    <dbReference type="NCBI Taxonomy" id="706427"/>
    <lineage>
        <taxon>Bacteria</taxon>
        <taxon>Bacillati</taxon>
        <taxon>Bacillota</taxon>
        <taxon>Clostridia</taxon>
        <taxon>Halanaerobiales</taxon>
        <taxon>Halobacteroidaceae</taxon>
        <taxon>Halanaerobacter</taxon>
    </lineage>
</organism>
<feature type="domain" description="Glycosyl hydrolase family 13 catalytic" evidence="10">
    <location>
        <begin position="451"/>
        <end position="869"/>
    </location>
</feature>
<dbReference type="InterPro" id="IPR017853">
    <property type="entry name" value="GH"/>
</dbReference>